<keyword evidence="10 11" id="KW-0449">Lipoprotein</keyword>
<dbReference type="AlphaFoldDB" id="A0A4S2KJG5"/>
<organism evidence="12 13">
    <name type="scientific">Temnothorax longispinosus</name>
    <dbReference type="NCBI Taxonomy" id="300112"/>
    <lineage>
        <taxon>Eukaryota</taxon>
        <taxon>Metazoa</taxon>
        <taxon>Ecdysozoa</taxon>
        <taxon>Arthropoda</taxon>
        <taxon>Hexapoda</taxon>
        <taxon>Insecta</taxon>
        <taxon>Pterygota</taxon>
        <taxon>Neoptera</taxon>
        <taxon>Endopterygota</taxon>
        <taxon>Hymenoptera</taxon>
        <taxon>Apocrita</taxon>
        <taxon>Aculeata</taxon>
        <taxon>Formicoidea</taxon>
        <taxon>Formicidae</taxon>
        <taxon>Myrmicinae</taxon>
        <taxon>Temnothorax</taxon>
    </lineage>
</organism>
<sequence>MQRDCASPSTICPPGLEYLMGLDYLFVENELFEGWQTEMRDKFLITDNRGKQVFYIEQELRNYITCWGFCLGQYNSLYDYEYSAYDRNQQEILHMVRPFAKCCQLPVKSVDEQHVVGMIRRHWRGFSQEIFNFSGTKFGINFPRDLDVKIKAVLLGATILICMFAKLFYLEKTNALYEVDIRDTYKYLTTLTSWLRLLYLAFQLHRLVDVSSYIGSLNDLWGLWLLNNYLLTSSIGIVVTECEHIEQDV</sequence>
<comment type="function">
    <text evidence="11">May mediate accelerated ATP-independent bidirectional transbilayer migration of phospholipids upon binding calcium ions that results in a loss of phospholipid asymmetry in the plasma membrane.</text>
</comment>
<comment type="cofactor">
    <cofactor evidence="1 11">
        <name>Ca(2+)</name>
        <dbReference type="ChEBI" id="CHEBI:29108"/>
    </cofactor>
</comment>
<dbReference type="STRING" id="300112.A0A4S2KJG5"/>
<evidence type="ECO:0000256" key="1">
    <source>
        <dbReference type="ARBA" id="ARBA00001913"/>
    </source>
</evidence>
<dbReference type="InterPro" id="IPR005552">
    <property type="entry name" value="Scramblase"/>
</dbReference>
<protein>
    <recommendedName>
        <fullName evidence="11">Phospholipid scramblase</fullName>
    </recommendedName>
</protein>
<evidence type="ECO:0000313" key="12">
    <source>
        <dbReference type="EMBL" id="TGZ49286.1"/>
    </source>
</evidence>
<keyword evidence="6 11" id="KW-0106">Calcium</keyword>
<evidence type="ECO:0000256" key="5">
    <source>
        <dbReference type="ARBA" id="ARBA00022692"/>
    </source>
</evidence>
<gene>
    <name evidence="12" type="ORF">DBV15_03095</name>
</gene>
<keyword evidence="7" id="KW-1133">Transmembrane helix</keyword>
<evidence type="ECO:0000256" key="2">
    <source>
        <dbReference type="ARBA" id="ARBA00004606"/>
    </source>
</evidence>
<evidence type="ECO:0000256" key="11">
    <source>
        <dbReference type="RuleBase" id="RU363116"/>
    </source>
</evidence>
<proteinExistence type="inferred from homology"/>
<keyword evidence="9 11" id="KW-0564">Palmitate</keyword>
<evidence type="ECO:0000256" key="3">
    <source>
        <dbReference type="ARBA" id="ARBA00005350"/>
    </source>
</evidence>
<comment type="similarity">
    <text evidence="3 11">Belongs to the phospholipid scramblase family.</text>
</comment>
<dbReference type="GO" id="GO:0017128">
    <property type="term" value="F:phospholipid scramblase activity"/>
    <property type="evidence" value="ECO:0007669"/>
    <property type="project" value="InterPro"/>
</dbReference>
<name>A0A4S2KJG5_9HYME</name>
<keyword evidence="5" id="KW-0812">Transmembrane</keyword>
<evidence type="ECO:0000256" key="10">
    <source>
        <dbReference type="ARBA" id="ARBA00023288"/>
    </source>
</evidence>
<comment type="subcellular location">
    <subcellularLocation>
        <location evidence="2">Membrane</location>
        <topology evidence="2">Single-pass type II membrane protein</topology>
    </subcellularLocation>
</comment>
<evidence type="ECO:0000313" key="13">
    <source>
        <dbReference type="Proteomes" id="UP000310200"/>
    </source>
</evidence>
<evidence type="ECO:0000256" key="9">
    <source>
        <dbReference type="ARBA" id="ARBA00023139"/>
    </source>
</evidence>
<accession>A0A4S2KJG5</accession>
<evidence type="ECO:0000256" key="6">
    <source>
        <dbReference type="ARBA" id="ARBA00022837"/>
    </source>
</evidence>
<dbReference type="PANTHER" id="PTHR23248:SF38">
    <property type="entry name" value="PHOSPHOLIPID SCRAMBLASE 1"/>
    <property type="match status" value="1"/>
</dbReference>
<reference evidence="12 13" key="1">
    <citation type="journal article" date="2019" name="Philos. Trans. R. Soc. Lond., B, Biol. Sci.">
        <title>Ant behaviour and brain gene expression of defending hosts depend on the ecological success of the intruding social parasite.</title>
        <authorList>
            <person name="Kaur R."/>
            <person name="Stoldt M."/>
            <person name="Jongepier E."/>
            <person name="Feldmeyer B."/>
            <person name="Menzel F."/>
            <person name="Bornberg-Bauer E."/>
            <person name="Foitzik S."/>
        </authorList>
    </citation>
    <scope>NUCLEOTIDE SEQUENCE [LARGE SCALE GENOMIC DNA]</scope>
    <source>
        <tissue evidence="12">Whole body</tissue>
    </source>
</reference>
<evidence type="ECO:0000256" key="7">
    <source>
        <dbReference type="ARBA" id="ARBA00022989"/>
    </source>
</evidence>
<evidence type="ECO:0000256" key="8">
    <source>
        <dbReference type="ARBA" id="ARBA00023136"/>
    </source>
</evidence>
<comment type="caution">
    <text evidence="12">The sequence shown here is derived from an EMBL/GenBank/DDBJ whole genome shotgun (WGS) entry which is preliminary data.</text>
</comment>
<dbReference type="GO" id="GO:0005886">
    <property type="term" value="C:plasma membrane"/>
    <property type="evidence" value="ECO:0007669"/>
    <property type="project" value="TreeGrafter"/>
</dbReference>
<keyword evidence="4" id="KW-0597">Phosphoprotein</keyword>
<keyword evidence="13" id="KW-1185">Reference proteome</keyword>
<evidence type="ECO:0000256" key="4">
    <source>
        <dbReference type="ARBA" id="ARBA00022553"/>
    </source>
</evidence>
<dbReference type="Proteomes" id="UP000310200">
    <property type="component" value="Unassembled WGS sequence"/>
</dbReference>
<dbReference type="EMBL" id="QBLH01002167">
    <property type="protein sequence ID" value="TGZ49286.1"/>
    <property type="molecule type" value="Genomic_DNA"/>
</dbReference>
<dbReference type="Pfam" id="PF03803">
    <property type="entry name" value="Scramblase"/>
    <property type="match status" value="1"/>
</dbReference>
<dbReference type="PANTHER" id="PTHR23248">
    <property type="entry name" value="PHOSPHOLIPID SCRAMBLASE-RELATED"/>
    <property type="match status" value="1"/>
</dbReference>
<keyword evidence="8" id="KW-0472">Membrane</keyword>